<evidence type="ECO:0000313" key="1">
    <source>
        <dbReference type="EMBL" id="CDW61379.1"/>
    </source>
</evidence>
<keyword evidence="2" id="KW-1185">Reference proteome</keyword>
<feature type="non-terminal residue" evidence="1">
    <location>
        <position position="194"/>
    </location>
</feature>
<reference evidence="1" key="1">
    <citation type="submission" date="2014-01" db="EMBL/GenBank/DDBJ databases">
        <authorList>
            <person name="Aslett M."/>
        </authorList>
    </citation>
    <scope>NUCLEOTIDE SEQUENCE</scope>
</reference>
<dbReference type="EMBL" id="HG809386">
    <property type="protein sequence ID" value="CDW61379.1"/>
    <property type="molecule type" value="Genomic_DNA"/>
</dbReference>
<sequence>MKMLLNYFPSHPGPAPASQSTMYGTEPAQSYPFFSSSFAPAAGQQFPLLVQPTQPSMPPSSINPVPSSTFLQPAASLSGWPNVFNFGSLSQPPPAMQTVQSVSVGLESVGSTGKVLFPKLAAAQTPPSAAVPSASVTHTDKGFFSNLPAAMPKQIASTTAAFSGIAAPASTTLSQFDKTGYRDVKFGFGAAATP</sequence>
<dbReference type="Proteomes" id="UP000030665">
    <property type="component" value="Unassembled WGS sequence"/>
</dbReference>
<protein>
    <submittedName>
        <fullName evidence="1">Uncharacterized protein</fullName>
    </submittedName>
</protein>
<organism evidence="1 2">
    <name type="scientific">Trichuris trichiura</name>
    <name type="common">Whipworm</name>
    <name type="synonym">Trichocephalus trichiurus</name>
    <dbReference type="NCBI Taxonomy" id="36087"/>
    <lineage>
        <taxon>Eukaryota</taxon>
        <taxon>Metazoa</taxon>
        <taxon>Ecdysozoa</taxon>
        <taxon>Nematoda</taxon>
        <taxon>Enoplea</taxon>
        <taxon>Dorylaimia</taxon>
        <taxon>Trichinellida</taxon>
        <taxon>Trichuridae</taxon>
        <taxon>Trichuris</taxon>
    </lineage>
</organism>
<evidence type="ECO:0000313" key="2">
    <source>
        <dbReference type="Proteomes" id="UP000030665"/>
    </source>
</evidence>
<proteinExistence type="predicted"/>
<accession>A0A077ZNT8</accession>
<dbReference type="AlphaFoldDB" id="A0A077ZNT8"/>
<gene>
    <name evidence="1" type="ORF">TTRE_0000983901</name>
</gene>
<reference evidence="1" key="2">
    <citation type="submission" date="2014-03" db="EMBL/GenBank/DDBJ databases">
        <title>The whipworm genome and dual-species transcriptomics of an intimate host-pathogen interaction.</title>
        <authorList>
            <person name="Foth B.J."/>
            <person name="Tsai I.J."/>
            <person name="Reid A.J."/>
            <person name="Bancroft A.J."/>
            <person name="Nichol S."/>
            <person name="Tracey A."/>
            <person name="Holroyd N."/>
            <person name="Cotton J.A."/>
            <person name="Stanley E.J."/>
            <person name="Zarowiecki M."/>
            <person name="Liu J.Z."/>
            <person name="Huckvale T."/>
            <person name="Cooper P.J."/>
            <person name="Grencis R.K."/>
            <person name="Berriman M."/>
        </authorList>
    </citation>
    <scope>NUCLEOTIDE SEQUENCE [LARGE SCALE GENOMIC DNA]</scope>
</reference>
<name>A0A077ZNT8_TRITR</name>